<dbReference type="GO" id="GO:0004930">
    <property type="term" value="F:G protein-coupled receptor activity"/>
    <property type="evidence" value="ECO:0007669"/>
    <property type="project" value="UniProtKB-KW"/>
</dbReference>
<dbReference type="EnsemblMetazoa" id="BGLB020474-RA">
    <property type="protein sequence ID" value="BGLB020474-PA"/>
    <property type="gene ID" value="BGLB020474"/>
</dbReference>
<dbReference type="AlphaFoldDB" id="A0A2C9KJM0"/>
<keyword evidence="5 8" id="KW-0472">Membrane</keyword>
<dbReference type="VEuPathDB" id="VectorBase:BGLB020474"/>
<dbReference type="InterPro" id="IPR000276">
    <property type="entry name" value="GPCR_Rhodpsn"/>
</dbReference>
<evidence type="ECO:0000256" key="7">
    <source>
        <dbReference type="ARBA" id="ARBA00023224"/>
    </source>
</evidence>
<keyword evidence="4" id="KW-0297">G-protein coupled receptor</keyword>
<keyword evidence="2 8" id="KW-0812">Transmembrane</keyword>
<proteinExistence type="predicted"/>
<dbReference type="GO" id="GO:0016020">
    <property type="term" value="C:membrane"/>
    <property type="evidence" value="ECO:0007669"/>
    <property type="project" value="UniProtKB-SubCell"/>
</dbReference>
<dbReference type="KEGG" id="bgt:106060731"/>
<dbReference type="VEuPathDB" id="VectorBase:BGLAX_050612"/>
<organism evidence="10 11">
    <name type="scientific">Biomphalaria glabrata</name>
    <name type="common">Bloodfluke planorb</name>
    <name type="synonym">Freshwater snail</name>
    <dbReference type="NCBI Taxonomy" id="6526"/>
    <lineage>
        <taxon>Eukaryota</taxon>
        <taxon>Metazoa</taxon>
        <taxon>Spiralia</taxon>
        <taxon>Lophotrochozoa</taxon>
        <taxon>Mollusca</taxon>
        <taxon>Gastropoda</taxon>
        <taxon>Heterobranchia</taxon>
        <taxon>Euthyneura</taxon>
        <taxon>Panpulmonata</taxon>
        <taxon>Hygrophila</taxon>
        <taxon>Lymnaeoidea</taxon>
        <taxon>Planorbidae</taxon>
        <taxon>Biomphalaria</taxon>
    </lineage>
</organism>
<feature type="transmembrane region" description="Helical" evidence="8">
    <location>
        <begin position="162"/>
        <end position="186"/>
    </location>
</feature>
<keyword evidence="3 8" id="KW-1133">Transmembrane helix</keyword>
<comment type="subcellular location">
    <subcellularLocation>
        <location evidence="1">Membrane</location>
        <topology evidence="1">Multi-pass membrane protein</topology>
    </subcellularLocation>
</comment>
<evidence type="ECO:0000256" key="5">
    <source>
        <dbReference type="ARBA" id="ARBA00023136"/>
    </source>
</evidence>
<dbReference type="SUPFAM" id="SSF81321">
    <property type="entry name" value="Family A G protein-coupled receptor-like"/>
    <property type="match status" value="1"/>
</dbReference>
<feature type="transmembrane region" description="Helical" evidence="8">
    <location>
        <begin position="110"/>
        <end position="141"/>
    </location>
</feature>
<accession>A0A2C9KJM0</accession>
<feature type="transmembrane region" description="Helical" evidence="8">
    <location>
        <begin position="71"/>
        <end position="90"/>
    </location>
</feature>
<name>A0A2C9KJM0_BIOGL</name>
<dbReference type="STRING" id="6526.A0A2C9KJM0"/>
<dbReference type="InterPro" id="IPR017452">
    <property type="entry name" value="GPCR_Rhodpsn_7TM"/>
</dbReference>
<dbReference type="Pfam" id="PF00001">
    <property type="entry name" value="7tm_1"/>
    <property type="match status" value="1"/>
</dbReference>
<dbReference type="PANTHER" id="PTHR24243:SF208">
    <property type="entry name" value="PYROKININ-1 RECEPTOR"/>
    <property type="match status" value="1"/>
</dbReference>
<evidence type="ECO:0000256" key="1">
    <source>
        <dbReference type="ARBA" id="ARBA00004141"/>
    </source>
</evidence>
<feature type="transmembrane region" description="Helical" evidence="8">
    <location>
        <begin position="270"/>
        <end position="291"/>
    </location>
</feature>
<gene>
    <name evidence="10" type="primary">106060731</name>
</gene>
<protein>
    <recommendedName>
        <fullName evidence="9">G-protein coupled receptors family 1 profile domain-containing protein</fullName>
    </recommendedName>
</protein>
<evidence type="ECO:0000256" key="6">
    <source>
        <dbReference type="ARBA" id="ARBA00023170"/>
    </source>
</evidence>
<feature type="transmembrane region" description="Helical" evidence="8">
    <location>
        <begin position="311"/>
        <end position="333"/>
    </location>
</feature>
<dbReference type="PANTHER" id="PTHR24243">
    <property type="entry name" value="G-PROTEIN COUPLED RECEPTOR"/>
    <property type="match status" value="1"/>
</dbReference>
<keyword evidence="7" id="KW-0807">Transducer</keyword>
<evidence type="ECO:0000259" key="9">
    <source>
        <dbReference type="PROSITE" id="PS50262"/>
    </source>
</evidence>
<dbReference type="Gene3D" id="1.20.1070.10">
    <property type="entry name" value="Rhodopsin 7-helix transmembrane proteins"/>
    <property type="match status" value="1"/>
</dbReference>
<sequence>MDCYYCHDESDHNATDISRGESELLSDALTVFILQVLIYGVTPGISAFGVAGNILSIAILRRHGLRKCSNILLVSLALSDLLFLLGFNNIPKLLYDVVGDAGMYTYSLDLSFALYVMFTIFNILNYSSLGVSLTLPLLITCERLAAVFLPLQFRDVFTPRRIWCSVFWIYAFWYAFFVHMSLYLTFSFEFFEPVNMTVGLIKRSQYHHDHLGTVHLLESLMSYLMMKIPAVATLAGCIAIWLKIKWVSLARRQLTMKRARDATRSHTTRILLAVCTVYTITCAVMSLPTFIPKYVYYTMTSDAPSNLSKIMYHLMNLAVCFNCSCNFVIYILLNKNFRDTYRAILFTCKSLPVRGG</sequence>
<keyword evidence="6" id="KW-0675">Receptor</keyword>
<dbReference type="Proteomes" id="UP000076420">
    <property type="component" value="Unassembled WGS sequence"/>
</dbReference>
<evidence type="ECO:0000256" key="8">
    <source>
        <dbReference type="SAM" id="Phobius"/>
    </source>
</evidence>
<evidence type="ECO:0000256" key="3">
    <source>
        <dbReference type="ARBA" id="ARBA00022989"/>
    </source>
</evidence>
<evidence type="ECO:0000256" key="2">
    <source>
        <dbReference type="ARBA" id="ARBA00022692"/>
    </source>
</evidence>
<feature type="domain" description="G-protein coupled receptors family 1 profile" evidence="9">
    <location>
        <begin position="52"/>
        <end position="330"/>
    </location>
</feature>
<dbReference type="PROSITE" id="PS50262">
    <property type="entry name" value="G_PROTEIN_RECEP_F1_2"/>
    <property type="match status" value="1"/>
</dbReference>
<evidence type="ECO:0000256" key="4">
    <source>
        <dbReference type="ARBA" id="ARBA00023040"/>
    </source>
</evidence>
<reference evidence="10" key="1">
    <citation type="submission" date="2020-05" db="UniProtKB">
        <authorList>
            <consortium name="EnsemblMetazoa"/>
        </authorList>
    </citation>
    <scope>IDENTIFICATION</scope>
    <source>
        <strain evidence="10">BB02</strain>
    </source>
</reference>
<dbReference type="PRINTS" id="PR00237">
    <property type="entry name" value="GPCRRHODOPSN"/>
</dbReference>
<feature type="transmembrane region" description="Helical" evidence="8">
    <location>
        <begin position="32"/>
        <end position="59"/>
    </location>
</feature>
<feature type="transmembrane region" description="Helical" evidence="8">
    <location>
        <begin position="228"/>
        <end position="249"/>
    </location>
</feature>
<evidence type="ECO:0000313" key="11">
    <source>
        <dbReference type="Proteomes" id="UP000076420"/>
    </source>
</evidence>
<evidence type="ECO:0000313" key="10">
    <source>
        <dbReference type="EnsemblMetazoa" id="BGLB020474-PA"/>
    </source>
</evidence>